<proteinExistence type="predicted"/>
<reference evidence="1 2" key="1">
    <citation type="submission" date="2018-02" db="EMBL/GenBank/DDBJ databases">
        <title>Comparative genomes isolates from brazilian mangrove.</title>
        <authorList>
            <person name="Araujo J.E."/>
            <person name="Taketani R.G."/>
            <person name="Silva M.C.P."/>
            <person name="Loureco M.V."/>
            <person name="Andreote F.D."/>
        </authorList>
    </citation>
    <scope>NUCLEOTIDE SEQUENCE [LARGE SCALE GENOMIC DNA]</scope>
    <source>
        <strain evidence="1 2">Nap-Phe MGV</strain>
    </source>
</reference>
<dbReference type="AlphaFoldDB" id="A0A2S8GHP2"/>
<name>A0A2S8GHP2_9BACT</name>
<sequence length="117" mass="13322">MADKVLSNLVFDHLGFESLRMKRIRVNLKPSSCIISSVLVKSKSLTEVSHFCLSYLEKLPSIGVTQHVHNFIRIFRKLCAAPRLVLKPHRLLFGGNENLIETSCELLWGNKVFRCPS</sequence>
<organism evidence="1 2">
    <name type="scientific">Blastopirellula marina</name>
    <dbReference type="NCBI Taxonomy" id="124"/>
    <lineage>
        <taxon>Bacteria</taxon>
        <taxon>Pseudomonadati</taxon>
        <taxon>Planctomycetota</taxon>
        <taxon>Planctomycetia</taxon>
        <taxon>Pirellulales</taxon>
        <taxon>Pirellulaceae</taxon>
        <taxon>Blastopirellula</taxon>
    </lineage>
</organism>
<accession>A0A2S8GHP2</accession>
<protein>
    <submittedName>
        <fullName evidence="1">Uncharacterized protein</fullName>
    </submittedName>
</protein>
<evidence type="ECO:0000313" key="1">
    <source>
        <dbReference type="EMBL" id="PQO43841.1"/>
    </source>
</evidence>
<dbReference type="EMBL" id="PUHZ01000022">
    <property type="protein sequence ID" value="PQO43841.1"/>
    <property type="molecule type" value="Genomic_DNA"/>
</dbReference>
<evidence type="ECO:0000313" key="2">
    <source>
        <dbReference type="Proteomes" id="UP000237819"/>
    </source>
</evidence>
<gene>
    <name evidence="1" type="ORF">C5Y93_21890</name>
</gene>
<dbReference type="Proteomes" id="UP000237819">
    <property type="component" value="Unassembled WGS sequence"/>
</dbReference>
<comment type="caution">
    <text evidence="1">The sequence shown here is derived from an EMBL/GenBank/DDBJ whole genome shotgun (WGS) entry which is preliminary data.</text>
</comment>